<keyword evidence="2 4" id="KW-0808">Transferase</keyword>
<dbReference type="KEGG" id="ome:OLMES_1165"/>
<evidence type="ECO:0000259" key="3">
    <source>
        <dbReference type="Pfam" id="PF00685"/>
    </source>
</evidence>
<dbReference type="Pfam" id="PF00685">
    <property type="entry name" value="Sulfotransfer_1"/>
    <property type="match status" value="1"/>
</dbReference>
<evidence type="ECO:0000313" key="4">
    <source>
        <dbReference type="EMBL" id="ARU55249.1"/>
    </source>
</evidence>
<accession>A0A1Y0I4W4</accession>
<dbReference type="AlphaFoldDB" id="A0A1Y0I4W4"/>
<dbReference type="Gene3D" id="3.40.50.300">
    <property type="entry name" value="P-loop containing nucleotide triphosphate hydrolases"/>
    <property type="match status" value="1"/>
</dbReference>
<gene>
    <name evidence="4" type="ORF">OLMES_1165</name>
</gene>
<evidence type="ECO:0000313" key="5">
    <source>
        <dbReference type="Proteomes" id="UP000196027"/>
    </source>
</evidence>
<evidence type="ECO:0000256" key="1">
    <source>
        <dbReference type="ARBA" id="ARBA00005771"/>
    </source>
</evidence>
<dbReference type="Proteomes" id="UP000196027">
    <property type="component" value="Chromosome"/>
</dbReference>
<dbReference type="InterPro" id="IPR000863">
    <property type="entry name" value="Sulfotransferase_dom"/>
</dbReference>
<keyword evidence="5" id="KW-1185">Reference proteome</keyword>
<organism evidence="4 5">
    <name type="scientific">Oleiphilus messinensis</name>
    <dbReference type="NCBI Taxonomy" id="141451"/>
    <lineage>
        <taxon>Bacteria</taxon>
        <taxon>Pseudomonadati</taxon>
        <taxon>Pseudomonadota</taxon>
        <taxon>Gammaproteobacteria</taxon>
        <taxon>Oceanospirillales</taxon>
        <taxon>Oleiphilaceae</taxon>
        <taxon>Oleiphilus</taxon>
    </lineage>
</organism>
<reference evidence="4 5" key="1">
    <citation type="submission" date="2017-05" db="EMBL/GenBank/DDBJ databases">
        <title>Genomic insights into alkan degradation activity of Oleiphilus messinensis.</title>
        <authorList>
            <person name="Kozyavkin S.A."/>
            <person name="Slesarev A.I."/>
            <person name="Golyshin P.N."/>
            <person name="Korzhenkov A."/>
            <person name="Golyshina O.N."/>
            <person name="Toshchakov S.V."/>
        </authorList>
    </citation>
    <scope>NUCLEOTIDE SEQUENCE [LARGE SCALE GENOMIC DNA]</scope>
    <source>
        <strain evidence="4 5">ME102</strain>
    </source>
</reference>
<dbReference type="PANTHER" id="PTHR11783">
    <property type="entry name" value="SULFOTRANSFERASE SULT"/>
    <property type="match status" value="1"/>
</dbReference>
<name>A0A1Y0I4W4_9GAMM</name>
<comment type="similarity">
    <text evidence="1">Belongs to the sulfotransferase 1 family.</text>
</comment>
<feature type="domain" description="Sulfotransferase" evidence="3">
    <location>
        <begin position="7"/>
        <end position="266"/>
    </location>
</feature>
<dbReference type="OrthoDB" id="9804504at2"/>
<proteinExistence type="inferred from homology"/>
<dbReference type="SUPFAM" id="SSF52540">
    <property type="entry name" value="P-loop containing nucleoside triphosphate hydrolases"/>
    <property type="match status" value="1"/>
</dbReference>
<evidence type="ECO:0000256" key="2">
    <source>
        <dbReference type="ARBA" id="ARBA00022679"/>
    </source>
</evidence>
<dbReference type="InterPro" id="IPR027417">
    <property type="entry name" value="P-loop_NTPase"/>
</dbReference>
<dbReference type="GO" id="GO:0008146">
    <property type="term" value="F:sulfotransferase activity"/>
    <property type="evidence" value="ECO:0007669"/>
    <property type="project" value="InterPro"/>
</dbReference>
<protein>
    <submittedName>
        <fullName evidence="4">Sulfotransferase</fullName>
    </submittedName>
</protein>
<sequence length="288" mass="33191">MTEGNLVWLASYPKSGNTWFRLFMAALTHGKTEIDLESISKTEIASSREWFLKDSGLDSTALTLQQINRIRPDIYRHHAKSQQSLSFHKVHDAYIYNDVGAPLFPPEISARVLYLIRNPLDVCVSFAHHAGHDDYDKMLLNMMDPEYAMAKTTYRPADQLQQQLRSWSQHVDSWELDSGIACLVIRYEDMKSDALAAFTRAARFLGLPSDAERIKQAIDACAFQKLKKQELEKGFKERPKKSKSFFREGEVGTWRQKLDKALVEKFILSSRETLLRHGYIDENNQPVF</sequence>
<dbReference type="EMBL" id="CP021425">
    <property type="protein sequence ID" value="ARU55249.1"/>
    <property type="molecule type" value="Genomic_DNA"/>
</dbReference>
<dbReference type="RefSeq" id="WP_087460375.1">
    <property type="nucleotide sequence ID" value="NZ_CP021425.1"/>
</dbReference>